<gene>
    <name evidence="9" type="ORF">QJS10_CPB13g00207</name>
</gene>
<dbReference type="CDD" id="cd01837">
    <property type="entry name" value="SGNH_plant_lipase_like"/>
    <property type="match status" value="1"/>
</dbReference>
<reference evidence="9" key="2">
    <citation type="submission" date="2023-06" db="EMBL/GenBank/DDBJ databases">
        <authorList>
            <person name="Ma L."/>
            <person name="Liu K.-W."/>
            <person name="Li Z."/>
            <person name="Hsiao Y.-Y."/>
            <person name="Qi Y."/>
            <person name="Fu T."/>
            <person name="Tang G."/>
            <person name="Zhang D."/>
            <person name="Sun W.-H."/>
            <person name="Liu D.-K."/>
            <person name="Li Y."/>
            <person name="Chen G.-Z."/>
            <person name="Liu X.-D."/>
            <person name="Liao X.-Y."/>
            <person name="Jiang Y.-T."/>
            <person name="Yu X."/>
            <person name="Hao Y."/>
            <person name="Huang J."/>
            <person name="Zhao X.-W."/>
            <person name="Ke S."/>
            <person name="Chen Y.-Y."/>
            <person name="Wu W.-L."/>
            <person name="Hsu J.-L."/>
            <person name="Lin Y.-F."/>
            <person name="Huang M.-D."/>
            <person name="Li C.-Y."/>
            <person name="Huang L."/>
            <person name="Wang Z.-W."/>
            <person name="Zhao X."/>
            <person name="Zhong W.-Y."/>
            <person name="Peng D.-H."/>
            <person name="Ahmad S."/>
            <person name="Lan S."/>
            <person name="Zhang J.-S."/>
            <person name="Tsai W.-C."/>
            <person name="Van De Peer Y."/>
            <person name="Liu Z.-J."/>
        </authorList>
    </citation>
    <scope>NUCLEOTIDE SEQUENCE</scope>
    <source>
        <strain evidence="9">CP</strain>
        <tissue evidence="9">Leaves</tissue>
    </source>
</reference>
<evidence type="ECO:0000313" key="9">
    <source>
        <dbReference type="EMBL" id="KAK1301115.1"/>
    </source>
</evidence>
<evidence type="ECO:0000313" key="10">
    <source>
        <dbReference type="Proteomes" id="UP001180020"/>
    </source>
</evidence>
<dbReference type="InterPro" id="IPR035669">
    <property type="entry name" value="SGNH_plant_lipase-like"/>
</dbReference>
<dbReference type="Proteomes" id="UP001180020">
    <property type="component" value="Unassembled WGS sequence"/>
</dbReference>
<dbReference type="AlphaFoldDB" id="A0AAV9DJC6"/>
<evidence type="ECO:0000256" key="6">
    <source>
        <dbReference type="ARBA" id="ARBA00022963"/>
    </source>
</evidence>
<evidence type="ECO:0000256" key="7">
    <source>
        <dbReference type="ARBA" id="ARBA00023098"/>
    </source>
</evidence>
<accession>A0AAV9DJC6</accession>
<feature type="signal peptide" evidence="8">
    <location>
        <begin position="1"/>
        <end position="20"/>
    </location>
</feature>
<comment type="subcellular location">
    <subcellularLocation>
        <location evidence="1">Secreted</location>
    </subcellularLocation>
</comment>
<evidence type="ECO:0000256" key="8">
    <source>
        <dbReference type="SAM" id="SignalP"/>
    </source>
</evidence>
<comment type="similarity">
    <text evidence="2">Belongs to the 'GDSL' lipolytic enzyme family.</text>
</comment>
<dbReference type="PANTHER" id="PTHR45650">
    <property type="entry name" value="GDSL-LIKE LIPASE/ACYLHYDROLASE-RELATED"/>
    <property type="match status" value="1"/>
</dbReference>
<sequence length="320" mass="35652">MDQNFAVLVLALSLLSLNAAFVVEGVRAQAMFVFGDSLVDPGNNNDLLTLAKANYFPNGIDFSGGATGRFCNGWTTADYLGDLIGLPLIPAFNGFTTMSSTMIRGVNFASAGAGILNDTGRHFVHNDYINNYLFPTSDRPNQYTPTAYHQLLIQEYERQLKTLYDLGGRRFLIAGLGPLGCIPNQIGYSNESTDNCVEHTNRMASRFNSKLKSMLRGLNSDLSGAYFLYWDIYTSSMNIIDNASYYGFKYTHKACCGGGRSKGQIMCLPLLPFECENRSEFVFWDPYHPTDAFNAIIAREAYQGKLQNKYPMNVQHLLEL</sequence>
<name>A0AAV9DJC6_ACOCL</name>
<evidence type="ECO:0000256" key="5">
    <source>
        <dbReference type="ARBA" id="ARBA00022801"/>
    </source>
</evidence>
<keyword evidence="5" id="KW-0378">Hydrolase</keyword>
<keyword evidence="6" id="KW-0442">Lipid degradation</keyword>
<keyword evidence="10" id="KW-1185">Reference proteome</keyword>
<keyword evidence="3" id="KW-0964">Secreted</keyword>
<dbReference type="InterPro" id="IPR036514">
    <property type="entry name" value="SGNH_hydro_sf"/>
</dbReference>
<dbReference type="GO" id="GO:0005576">
    <property type="term" value="C:extracellular region"/>
    <property type="evidence" value="ECO:0007669"/>
    <property type="project" value="UniProtKB-SubCell"/>
</dbReference>
<dbReference type="InterPro" id="IPR051238">
    <property type="entry name" value="GDSL_esterase/lipase"/>
</dbReference>
<dbReference type="PANTHER" id="PTHR45650:SF8">
    <property type="entry name" value="GDSL ESTERASE_LIPASE"/>
    <property type="match status" value="1"/>
</dbReference>
<protein>
    <submittedName>
        <fullName evidence="9">GDSL esterase/lipase</fullName>
    </submittedName>
</protein>
<evidence type="ECO:0000256" key="4">
    <source>
        <dbReference type="ARBA" id="ARBA00022729"/>
    </source>
</evidence>
<dbReference type="GO" id="GO:0016788">
    <property type="term" value="F:hydrolase activity, acting on ester bonds"/>
    <property type="evidence" value="ECO:0007669"/>
    <property type="project" value="InterPro"/>
</dbReference>
<evidence type="ECO:0000256" key="1">
    <source>
        <dbReference type="ARBA" id="ARBA00004613"/>
    </source>
</evidence>
<feature type="chain" id="PRO_5043911431" evidence="8">
    <location>
        <begin position="21"/>
        <end position="320"/>
    </location>
</feature>
<dbReference type="InterPro" id="IPR001087">
    <property type="entry name" value="GDSL"/>
</dbReference>
<organism evidence="9 10">
    <name type="scientific">Acorus calamus</name>
    <name type="common">Sweet flag</name>
    <dbReference type="NCBI Taxonomy" id="4465"/>
    <lineage>
        <taxon>Eukaryota</taxon>
        <taxon>Viridiplantae</taxon>
        <taxon>Streptophyta</taxon>
        <taxon>Embryophyta</taxon>
        <taxon>Tracheophyta</taxon>
        <taxon>Spermatophyta</taxon>
        <taxon>Magnoliopsida</taxon>
        <taxon>Liliopsida</taxon>
        <taxon>Acoraceae</taxon>
        <taxon>Acorus</taxon>
    </lineage>
</organism>
<keyword evidence="7" id="KW-0443">Lipid metabolism</keyword>
<proteinExistence type="inferred from homology"/>
<dbReference type="Pfam" id="PF00657">
    <property type="entry name" value="Lipase_GDSL"/>
    <property type="match status" value="1"/>
</dbReference>
<comment type="caution">
    <text evidence="9">The sequence shown here is derived from an EMBL/GenBank/DDBJ whole genome shotgun (WGS) entry which is preliminary data.</text>
</comment>
<reference evidence="9" key="1">
    <citation type="journal article" date="2023" name="Nat. Commun.">
        <title>Diploid and tetraploid genomes of Acorus and the evolution of monocots.</title>
        <authorList>
            <person name="Ma L."/>
            <person name="Liu K.W."/>
            <person name="Li Z."/>
            <person name="Hsiao Y.Y."/>
            <person name="Qi Y."/>
            <person name="Fu T."/>
            <person name="Tang G.D."/>
            <person name="Zhang D."/>
            <person name="Sun W.H."/>
            <person name="Liu D.K."/>
            <person name="Li Y."/>
            <person name="Chen G.Z."/>
            <person name="Liu X.D."/>
            <person name="Liao X.Y."/>
            <person name="Jiang Y.T."/>
            <person name="Yu X."/>
            <person name="Hao Y."/>
            <person name="Huang J."/>
            <person name="Zhao X.W."/>
            <person name="Ke S."/>
            <person name="Chen Y.Y."/>
            <person name="Wu W.L."/>
            <person name="Hsu J.L."/>
            <person name="Lin Y.F."/>
            <person name="Huang M.D."/>
            <person name="Li C.Y."/>
            <person name="Huang L."/>
            <person name="Wang Z.W."/>
            <person name="Zhao X."/>
            <person name="Zhong W.Y."/>
            <person name="Peng D.H."/>
            <person name="Ahmad S."/>
            <person name="Lan S."/>
            <person name="Zhang J.S."/>
            <person name="Tsai W.C."/>
            <person name="Van de Peer Y."/>
            <person name="Liu Z.J."/>
        </authorList>
    </citation>
    <scope>NUCLEOTIDE SEQUENCE</scope>
    <source>
        <strain evidence="9">CP</strain>
    </source>
</reference>
<keyword evidence="4 8" id="KW-0732">Signal</keyword>
<dbReference type="GO" id="GO:0016042">
    <property type="term" value="P:lipid catabolic process"/>
    <property type="evidence" value="ECO:0007669"/>
    <property type="project" value="UniProtKB-KW"/>
</dbReference>
<evidence type="ECO:0000256" key="2">
    <source>
        <dbReference type="ARBA" id="ARBA00008668"/>
    </source>
</evidence>
<dbReference type="Gene3D" id="3.40.50.1110">
    <property type="entry name" value="SGNH hydrolase"/>
    <property type="match status" value="1"/>
</dbReference>
<dbReference type="EMBL" id="JAUJYO010000013">
    <property type="protein sequence ID" value="KAK1301115.1"/>
    <property type="molecule type" value="Genomic_DNA"/>
</dbReference>
<evidence type="ECO:0000256" key="3">
    <source>
        <dbReference type="ARBA" id="ARBA00022525"/>
    </source>
</evidence>